<dbReference type="InterPro" id="IPR000683">
    <property type="entry name" value="Gfo/Idh/MocA-like_OxRdtase_N"/>
</dbReference>
<accession>A0AAD3D4Y4</accession>
<evidence type="ECO:0000313" key="4">
    <source>
        <dbReference type="EMBL" id="GFH56129.1"/>
    </source>
</evidence>
<dbReference type="InterPro" id="IPR036291">
    <property type="entry name" value="NAD(P)-bd_dom_sf"/>
</dbReference>
<name>A0AAD3D4Y4_9STRA</name>
<evidence type="ECO:0000313" key="5">
    <source>
        <dbReference type="Proteomes" id="UP001054902"/>
    </source>
</evidence>
<comment type="similarity">
    <text evidence="1">Belongs to the Gfo/Idh/MocA family.</text>
</comment>
<gene>
    <name evidence="4" type="ORF">CTEN210_12606</name>
</gene>
<dbReference type="Pfam" id="PF22725">
    <property type="entry name" value="GFO_IDH_MocA_C3"/>
    <property type="match status" value="1"/>
</dbReference>
<dbReference type="PANTHER" id="PTHR43377">
    <property type="entry name" value="BILIVERDIN REDUCTASE A"/>
    <property type="match status" value="1"/>
</dbReference>
<evidence type="ECO:0008006" key="6">
    <source>
        <dbReference type="Google" id="ProtNLM"/>
    </source>
</evidence>
<evidence type="ECO:0000259" key="3">
    <source>
        <dbReference type="Pfam" id="PF22725"/>
    </source>
</evidence>
<organism evidence="4 5">
    <name type="scientific">Chaetoceros tenuissimus</name>
    <dbReference type="NCBI Taxonomy" id="426638"/>
    <lineage>
        <taxon>Eukaryota</taxon>
        <taxon>Sar</taxon>
        <taxon>Stramenopiles</taxon>
        <taxon>Ochrophyta</taxon>
        <taxon>Bacillariophyta</taxon>
        <taxon>Coscinodiscophyceae</taxon>
        <taxon>Chaetocerotophycidae</taxon>
        <taxon>Chaetocerotales</taxon>
        <taxon>Chaetocerotaceae</taxon>
        <taxon>Chaetoceros</taxon>
    </lineage>
</organism>
<dbReference type="GO" id="GO:0000166">
    <property type="term" value="F:nucleotide binding"/>
    <property type="evidence" value="ECO:0007669"/>
    <property type="project" value="InterPro"/>
</dbReference>
<dbReference type="SUPFAM" id="SSF51735">
    <property type="entry name" value="NAD(P)-binding Rossmann-fold domains"/>
    <property type="match status" value="1"/>
</dbReference>
<dbReference type="SUPFAM" id="SSF55347">
    <property type="entry name" value="Glyceraldehyde-3-phosphate dehydrogenase-like, C-terminal domain"/>
    <property type="match status" value="1"/>
</dbReference>
<comment type="caution">
    <text evidence="4">The sequence shown here is derived from an EMBL/GenBank/DDBJ whole genome shotgun (WGS) entry which is preliminary data.</text>
</comment>
<dbReference type="AlphaFoldDB" id="A0AAD3D4Y4"/>
<dbReference type="EMBL" id="BLLK01000051">
    <property type="protein sequence ID" value="GFH56129.1"/>
    <property type="molecule type" value="Genomic_DNA"/>
</dbReference>
<protein>
    <recommendedName>
        <fullName evidence="6">Gfo/Idh/MocA-like oxidoreductase N-terminal domain-containing protein</fullName>
    </recommendedName>
</protein>
<sequence>MFKNENKYMEAKVNTKDDQRESIGEYDLSNEELVILPEERNEVETLRNCDFTVKVKIAVIGAGSWSQGWHIPHLSRHPDVELVVIVDTSPFPRATLGNSSKLMSLEELSQTYKCPTFSSVQDMLENCKLDGAVVCTPHHTHFEIGKALFQKRVNVFMEKPMVTNISDAHKLYEMANVSNLCFMINHTANYRPQARVAKELIAKGHIGKIRHIHANMNSPLFQLFNDPDNVNWVKPNNGMLGNGFAWGQSCHLVAWLMHVCGSELIPQKVFAAMNHSDVSKADISFSATIICRNGVNISLGGSALVPGDQHNDKNPVGKQIGIEIYGDEGSLTYNGVDTELSSGELKVVNAKGIVEHSCMNDGYLFENSDQNGTGPESLQEFIDACMGRHYYNGADSEVGLKTVQIVEAMYRSNASCNVVDIANPSRHTVFHSKSSRISLRIPRQMAASLGLEKTIATRPYTWDELKHIVVDGDPSMHARSIDVQVKYQLKAKAIRKEWRHMNDYILHSMFDTEKVKIEQDGPERFASNPSLQQVKSEKRYETRLHRNEFPYYICDGIEHWCLWKLGGVVTEKEVDIAIEELKLRMKKDGNGQLEDVLSWTNPPHLQSVPDIDHAHILCLRTKL</sequence>
<dbReference type="Gene3D" id="3.40.50.720">
    <property type="entry name" value="NAD(P)-binding Rossmann-like Domain"/>
    <property type="match status" value="1"/>
</dbReference>
<dbReference type="InterPro" id="IPR022036">
    <property type="entry name" value="DUF3605"/>
</dbReference>
<feature type="domain" description="Gfo/Idh/MocA-like oxidoreductase N-terminal" evidence="2">
    <location>
        <begin position="55"/>
        <end position="186"/>
    </location>
</feature>
<dbReference type="PANTHER" id="PTHR43377:SF1">
    <property type="entry name" value="BILIVERDIN REDUCTASE A"/>
    <property type="match status" value="1"/>
</dbReference>
<evidence type="ECO:0000256" key="1">
    <source>
        <dbReference type="ARBA" id="ARBA00010928"/>
    </source>
</evidence>
<dbReference type="Pfam" id="PF12239">
    <property type="entry name" value="DUF3605"/>
    <property type="match status" value="1"/>
</dbReference>
<proteinExistence type="inferred from homology"/>
<reference evidence="4 5" key="1">
    <citation type="journal article" date="2021" name="Sci. Rep.">
        <title>The genome of the diatom Chaetoceros tenuissimus carries an ancient integrated fragment of an extant virus.</title>
        <authorList>
            <person name="Hongo Y."/>
            <person name="Kimura K."/>
            <person name="Takaki Y."/>
            <person name="Yoshida Y."/>
            <person name="Baba S."/>
            <person name="Kobayashi G."/>
            <person name="Nagasaki K."/>
            <person name="Hano T."/>
            <person name="Tomaru Y."/>
        </authorList>
    </citation>
    <scope>NUCLEOTIDE SEQUENCE [LARGE SCALE GENOMIC DNA]</scope>
    <source>
        <strain evidence="4 5">NIES-3715</strain>
    </source>
</reference>
<keyword evidence="5" id="KW-1185">Reference proteome</keyword>
<dbReference type="Gene3D" id="3.30.360.10">
    <property type="entry name" value="Dihydrodipicolinate Reductase, domain 2"/>
    <property type="match status" value="1"/>
</dbReference>
<dbReference type="Pfam" id="PF01408">
    <property type="entry name" value="GFO_IDH_MocA"/>
    <property type="match status" value="1"/>
</dbReference>
<feature type="domain" description="GFO/IDH/MocA-like oxidoreductase" evidence="3">
    <location>
        <begin position="196"/>
        <end position="331"/>
    </location>
</feature>
<dbReference type="InterPro" id="IPR055170">
    <property type="entry name" value="GFO_IDH_MocA-like_dom"/>
</dbReference>
<evidence type="ECO:0000259" key="2">
    <source>
        <dbReference type="Pfam" id="PF01408"/>
    </source>
</evidence>
<dbReference type="Proteomes" id="UP001054902">
    <property type="component" value="Unassembled WGS sequence"/>
</dbReference>
<dbReference type="InterPro" id="IPR051450">
    <property type="entry name" value="Gfo/Idh/MocA_Oxidoreductases"/>
</dbReference>